<keyword evidence="1" id="KW-0812">Transmembrane</keyword>
<name>A0ABX2LMG0_9STAP</name>
<accession>A0ABX2LMG0</accession>
<reference evidence="2 3" key="1">
    <citation type="submission" date="2020-06" db="EMBL/GenBank/DDBJ databases">
        <title>Staphylococcus borealis sp. nov. -A novel member of the Staphylococcaceae family isolated from skin and blood in humans.</title>
        <authorList>
            <person name="Pain M."/>
            <person name="Wolden R."/>
            <person name="Jaen-Luchoro D."/>
            <person name="Salva-Serra F."/>
            <person name="Iglesias B.P."/>
            <person name="Karlsson R."/>
            <person name="Klingenberg C."/>
            <person name="Cavanagh J.P."/>
        </authorList>
    </citation>
    <scope>NUCLEOTIDE SEQUENCE [LARGE SCALE GENOMIC DNA]</scope>
    <source>
        <strain evidence="2 3">58-22</strain>
    </source>
</reference>
<dbReference type="GeneID" id="74186578"/>
<gene>
    <name evidence="2" type="ORF">HUN84_12100</name>
</gene>
<dbReference type="RefSeq" id="WP_053030215.1">
    <property type="nucleotide sequence ID" value="NZ_CUEE01000005.1"/>
</dbReference>
<dbReference type="Proteomes" id="UP000610527">
    <property type="component" value="Unassembled WGS sequence"/>
</dbReference>
<feature type="transmembrane region" description="Helical" evidence="1">
    <location>
        <begin position="7"/>
        <end position="26"/>
    </location>
</feature>
<keyword evidence="1" id="KW-1133">Transmembrane helix</keyword>
<evidence type="ECO:0000256" key="1">
    <source>
        <dbReference type="SAM" id="Phobius"/>
    </source>
</evidence>
<keyword evidence="1" id="KW-0472">Membrane</keyword>
<sequence length="260" mass="30324">MTMFREALIWLVLLVFNLINTFLVIIGKTQLFKVPLWSTWLLWGIITIIIIGILFYRKYLQKTNSLTSINSGNNEKFKDGEFFVQIPLYIIENQSNVIYGNETMTYKPVFDNTLHKLMSIFGVQTKYSLHMTSHNNNVKVIRKNVVANRHQYTIHLNSEEVGTLEMKKFFKSGGKQQIAYTFNYKSEVFDVSNPFFSNETTITSESETLLTAKRSFLDVSKSKRTKKRGEKHDIQIHSTRVKKEILIAIYLQCIINKQTQ</sequence>
<organism evidence="2 3">
    <name type="scientific">Staphylococcus borealis</name>
    <dbReference type="NCBI Taxonomy" id="2742203"/>
    <lineage>
        <taxon>Bacteria</taxon>
        <taxon>Bacillati</taxon>
        <taxon>Bacillota</taxon>
        <taxon>Bacilli</taxon>
        <taxon>Bacillales</taxon>
        <taxon>Staphylococcaceae</taxon>
        <taxon>Staphylococcus</taxon>
    </lineage>
</organism>
<evidence type="ECO:0000313" key="2">
    <source>
        <dbReference type="EMBL" id="NUI83443.1"/>
    </source>
</evidence>
<proteinExistence type="predicted"/>
<comment type="caution">
    <text evidence="2">The sequence shown here is derived from an EMBL/GenBank/DDBJ whole genome shotgun (WGS) entry which is preliminary data.</text>
</comment>
<dbReference type="EMBL" id="JABVEG010000012">
    <property type="protein sequence ID" value="NUI83443.1"/>
    <property type="molecule type" value="Genomic_DNA"/>
</dbReference>
<feature type="transmembrane region" description="Helical" evidence="1">
    <location>
        <begin position="38"/>
        <end position="56"/>
    </location>
</feature>
<protein>
    <recommendedName>
        <fullName evidence="4">SMODS-associating 2TM beta-strand rich effector domain-containing protein</fullName>
    </recommendedName>
</protein>
<evidence type="ECO:0000313" key="3">
    <source>
        <dbReference type="Proteomes" id="UP000610527"/>
    </source>
</evidence>
<evidence type="ECO:0008006" key="4">
    <source>
        <dbReference type="Google" id="ProtNLM"/>
    </source>
</evidence>
<keyword evidence="3" id="KW-1185">Reference proteome</keyword>